<protein>
    <recommendedName>
        <fullName evidence="3">Fungal lipase-type domain-containing protein</fullName>
    </recommendedName>
</protein>
<organism evidence="4 5">
    <name type="scientific">Acrasis kona</name>
    <dbReference type="NCBI Taxonomy" id="1008807"/>
    <lineage>
        <taxon>Eukaryota</taxon>
        <taxon>Discoba</taxon>
        <taxon>Heterolobosea</taxon>
        <taxon>Tetramitia</taxon>
        <taxon>Eutetramitia</taxon>
        <taxon>Acrasidae</taxon>
        <taxon>Acrasis</taxon>
    </lineage>
</organism>
<dbReference type="InterPro" id="IPR002921">
    <property type="entry name" value="Fungal_lipase-type"/>
</dbReference>
<dbReference type="InterPro" id="IPR051218">
    <property type="entry name" value="Sec_MonoDiacylglyc_Lipase"/>
</dbReference>
<evidence type="ECO:0000256" key="1">
    <source>
        <dbReference type="SAM" id="MobiDB-lite"/>
    </source>
</evidence>
<gene>
    <name evidence="4" type="ORF">AKO1_007760</name>
</gene>
<comment type="caution">
    <text evidence="4">The sequence shown here is derived from an EMBL/GenBank/DDBJ whole genome shotgun (WGS) entry which is preliminary data.</text>
</comment>
<sequence length="682" mass="76401">MRTFYYSLFVLLFCSLSGLVASSQNNRINDMVQFLLSASKDNQEAPAGWRTEYVYRQTHDKDKVFVNDEEKKVVIAYGGTEPANLMDWAHDLDARKVPLVVGDVDYGKVHRGFLNEFKKTEEKVFDATMPYVKKGYSVEFTGHSQGGAVATIASAYAKDKYGIKNPRVITVGSPRTGDAKFVEQYNSRVPDNTRVIDSYTVKGKTIEDAVPNIPMGMIGFEHVGKKVVVSTGEENGIGARILDHLLPSYDRATKDKPELENQFPSEPSKLRIVSRRLRPMNLISKNPSIQDKTPTLSLHGLLNFLAANQPHSSDSDTKRQRRSDKSDRRDRRSNTHSRSNSSRRSNNKQTHPEEIKDALQEGLPTDVLRLVEDALQEDQTTDAPLQEVDVRTADVHQEDQVEITDLPVVDEQVDVQTTDVILLVVVGAPEVDVHHRGDIAEIADHLVAQTIDVLQGDHLLARVEVIDHPGGLVITDALLQEVDVLQEVEGLLTDVLLQEVDVQTTEEDLVETIDHLVEDVLLEDQTADVLQEDLVEATDHLVAEERVDVHQEDPVEVVDQEGRITDAPLQEVDVHLEIEGHLIDDLLREVDAHLEIEGHLVDDLHLVVEDILAEVDVRHLEVDHHPLVEGHHQDPVDHQIDLVQDAPQQEGQVTDSHQILKDAPHLADHTATQPQDPVTARW</sequence>
<dbReference type="PANTHER" id="PTHR45856:SF11">
    <property type="entry name" value="FUNGAL LIPASE-LIKE DOMAIN-CONTAINING PROTEIN"/>
    <property type="match status" value="1"/>
</dbReference>
<keyword evidence="2" id="KW-0732">Signal</keyword>
<proteinExistence type="predicted"/>
<feature type="domain" description="Fungal lipase-type" evidence="3">
    <location>
        <begin position="74"/>
        <end position="214"/>
    </location>
</feature>
<evidence type="ECO:0000259" key="3">
    <source>
        <dbReference type="Pfam" id="PF01764"/>
    </source>
</evidence>
<name>A0AAW2YRP3_9EUKA</name>
<dbReference type="Gene3D" id="3.40.50.1820">
    <property type="entry name" value="alpha/beta hydrolase"/>
    <property type="match status" value="1"/>
</dbReference>
<dbReference type="AlphaFoldDB" id="A0AAW2YRP3"/>
<reference evidence="4 5" key="1">
    <citation type="submission" date="2024-03" db="EMBL/GenBank/DDBJ databases">
        <title>The Acrasis kona genome and developmental transcriptomes reveal deep origins of eukaryotic multicellular pathways.</title>
        <authorList>
            <person name="Sheikh S."/>
            <person name="Fu C.-J."/>
            <person name="Brown M.W."/>
            <person name="Baldauf S.L."/>
        </authorList>
    </citation>
    <scope>NUCLEOTIDE SEQUENCE [LARGE SCALE GENOMIC DNA]</scope>
    <source>
        <strain evidence="4 5">ATCC MYA-3509</strain>
    </source>
</reference>
<accession>A0AAW2YRP3</accession>
<keyword evidence="5" id="KW-1185">Reference proteome</keyword>
<evidence type="ECO:0000313" key="4">
    <source>
        <dbReference type="EMBL" id="KAL0479543.1"/>
    </source>
</evidence>
<dbReference type="Pfam" id="PF01764">
    <property type="entry name" value="Lipase_3"/>
    <property type="match status" value="1"/>
</dbReference>
<feature type="compositionally biased region" description="Basic and acidic residues" evidence="1">
    <location>
        <begin position="313"/>
        <end position="333"/>
    </location>
</feature>
<evidence type="ECO:0000256" key="2">
    <source>
        <dbReference type="SAM" id="SignalP"/>
    </source>
</evidence>
<dbReference type="GO" id="GO:0006629">
    <property type="term" value="P:lipid metabolic process"/>
    <property type="evidence" value="ECO:0007669"/>
    <property type="project" value="InterPro"/>
</dbReference>
<feature type="chain" id="PRO_5043464202" description="Fungal lipase-type domain-containing protein" evidence="2">
    <location>
        <begin position="23"/>
        <end position="682"/>
    </location>
</feature>
<dbReference type="Proteomes" id="UP001431209">
    <property type="component" value="Unassembled WGS sequence"/>
</dbReference>
<dbReference type="InterPro" id="IPR029058">
    <property type="entry name" value="AB_hydrolase_fold"/>
</dbReference>
<feature type="signal peptide" evidence="2">
    <location>
        <begin position="1"/>
        <end position="22"/>
    </location>
</feature>
<dbReference type="CDD" id="cd00519">
    <property type="entry name" value="Lipase_3"/>
    <property type="match status" value="1"/>
</dbReference>
<feature type="region of interest" description="Disordered" evidence="1">
    <location>
        <begin position="307"/>
        <end position="353"/>
    </location>
</feature>
<dbReference type="EMBL" id="JAOPGA020000576">
    <property type="protein sequence ID" value="KAL0479543.1"/>
    <property type="molecule type" value="Genomic_DNA"/>
</dbReference>
<dbReference type="PANTHER" id="PTHR45856">
    <property type="entry name" value="ALPHA/BETA-HYDROLASES SUPERFAMILY PROTEIN"/>
    <property type="match status" value="1"/>
</dbReference>
<evidence type="ECO:0000313" key="5">
    <source>
        <dbReference type="Proteomes" id="UP001431209"/>
    </source>
</evidence>
<dbReference type="SUPFAM" id="SSF53474">
    <property type="entry name" value="alpha/beta-Hydrolases"/>
    <property type="match status" value="1"/>
</dbReference>